<dbReference type="GO" id="GO:0003700">
    <property type="term" value="F:DNA-binding transcription factor activity"/>
    <property type="evidence" value="ECO:0007669"/>
    <property type="project" value="InterPro"/>
</dbReference>
<keyword evidence="3" id="KW-1185">Reference proteome</keyword>
<reference evidence="2 3" key="1">
    <citation type="submission" date="2020-01" db="EMBL/GenBank/DDBJ databases">
        <title>Herbidospora sp. NEAU-GS84 nov., a novel actinomycete isolated from soil.</title>
        <authorList>
            <person name="Han L."/>
        </authorList>
    </citation>
    <scope>NUCLEOTIDE SEQUENCE [LARGE SCALE GENOMIC DNA]</scope>
    <source>
        <strain evidence="2 3">NEAU-GS84</strain>
    </source>
</reference>
<dbReference type="AlphaFoldDB" id="A0A7C9J721"/>
<feature type="domain" description="HTH marR-type" evidence="1">
    <location>
        <begin position="11"/>
        <end position="147"/>
    </location>
</feature>
<dbReference type="Gene3D" id="1.10.10.10">
    <property type="entry name" value="Winged helix-like DNA-binding domain superfamily/Winged helix DNA-binding domain"/>
    <property type="match status" value="1"/>
</dbReference>
<dbReference type="InterPro" id="IPR036390">
    <property type="entry name" value="WH_DNA-bd_sf"/>
</dbReference>
<dbReference type="PANTHER" id="PTHR33164">
    <property type="entry name" value="TRANSCRIPTIONAL REGULATOR, MARR FAMILY"/>
    <property type="match status" value="1"/>
</dbReference>
<dbReference type="SMART" id="SM00347">
    <property type="entry name" value="HTH_MARR"/>
    <property type="match status" value="1"/>
</dbReference>
<dbReference type="PANTHER" id="PTHR33164:SF99">
    <property type="entry name" value="MARR FAMILY REGULATORY PROTEIN"/>
    <property type="match status" value="1"/>
</dbReference>
<accession>A0A7C9J721</accession>
<dbReference type="InterPro" id="IPR000835">
    <property type="entry name" value="HTH_MarR-typ"/>
</dbReference>
<dbReference type="PROSITE" id="PS50995">
    <property type="entry name" value="HTH_MARR_2"/>
    <property type="match status" value="1"/>
</dbReference>
<proteinExistence type="predicted"/>
<dbReference type="Proteomes" id="UP000479526">
    <property type="component" value="Unassembled WGS sequence"/>
</dbReference>
<dbReference type="RefSeq" id="WP_161483400.1">
    <property type="nucleotide sequence ID" value="NZ_WXEW01000010.1"/>
</dbReference>
<evidence type="ECO:0000259" key="1">
    <source>
        <dbReference type="PROSITE" id="PS50995"/>
    </source>
</evidence>
<dbReference type="GO" id="GO:0006950">
    <property type="term" value="P:response to stress"/>
    <property type="evidence" value="ECO:0007669"/>
    <property type="project" value="TreeGrafter"/>
</dbReference>
<organism evidence="2 3">
    <name type="scientific">Herbidospora solisilvae</name>
    <dbReference type="NCBI Taxonomy" id="2696284"/>
    <lineage>
        <taxon>Bacteria</taxon>
        <taxon>Bacillati</taxon>
        <taxon>Actinomycetota</taxon>
        <taxon>Actinomycetes</taxon>
        <taxon>Streptosporangiales</taxon>
        <taxon>Streptosporangiaceae</taxon>
        <taxon>Herbidospora</taxon>
    </lineage>
</organism>
<dbReference type="InterPro" id="IPR039422">
    <property type="entry name" value="MarR/SlyA-like"/>
</dbReference>
<gene>
    <name evidence="2" type="ORF">GT755_32700</name>
</gene>
<evidence type="ECO:0000313" key="3">
    <source>
        <dbReference type="Proteomes" id="UP000479526"/>
    </source>
</evidence>
<sequence length="158" mass="18271">MTEPGELSDRERRAWYAFLTMQEDLRRHMNRQLLNDTGLSLADYAVLSTLWMQPDNSLRVFELRERLRWEKTRLTHQISRMVTRGQVERNPCADDPRGQQITLTPAGHEAITKAVPLHIDYVRRVFLDVVTPRQLDSLAALSEAVLDNLTTDEDPADT</sequence>
<dbReference type="InterPro" id="IPR036388">
    <property type="entry name" value="WH-like_DNA-bd_sf"/>
</dbReference>
<dbReference type="SUPFAM" id="SSF46785">
    <property type="entry name" value="Winged helix' DNA-binding domain"/>
    <property type="match status" value="1"/>
</dbReference>
<evidence type="ECO:0000313" key="2">
    <source>
        <dbReference type="EMBL" id="NAS26422.1"/>
    </source>
</evidence>
<protein>
    <submittedName>
        <fullName evidence="2">MarR family transcriptional regulator</fullName>
    </submittedName>
</protein>
<name>A0A7C9J721_9ACTN</name>
<comment type="caution">
    <text evidence="2">The sequence shown here is derived from an EMBL/GenBank/DDBJ whole genome shotgun (WGS) entry which is preliminary data.</text>
</comment>
<dbReference type="EMBL" id="WXEW01000010">
    <property type="protein sequence ID" value="NAS26422.1"/>
    <property type="molecule type" value="Genomic_DNA"/>
</dbReference>